<dbReference type="EMBL" id="CP058952">
    <property type="protein sequence ID" value="QLI80579.1"/>
    <property type="molecule type" value="Genomic_DNA"/>
</dbReference>
<dbReference type="Proteomes" id="UP000510822">
    <property type="component" value="Chromosome"/>
</dbReference>
<dbReference type="InterPro" id="IPR050228">
    <property type="entry name" value="Carboxylesterase_BioH"/>
</dbReference>
<evidence type="ECO:0000313" key="2">
    <source>
        <dbReference type="EMBL" id="QLI80579.1"/>
    </source>
</evidence>
<organism evidence="2 3">
    <name type="scientific">Chitinibacter fontanus</name>
    <dbReference type="NCBI Taxonomy" id="1737446"/>
    <lineage>
        <taxon>Bacteria</taxon>
        <taxon>Pseudomonadati</taxon>
        <taxon>Pseudomonadota</taxon>
        <taxon>Betaproteobacteria</taxon>
        <taxon>Neisseriales</taxon>
        <taxon>Chitinibacteraceae</taxon>
        <taxon>Chitinibacter</taxon>
    </lineage>
</organism>
<dbReference type="InterPro" id="IPR029058">
    <property type="entry name" value="AB_hydrolase_fold"/>
</dbReference>
<dbReference type="KEGG" id="cfon:HZU75_02980"/>
<name>A0A7D5V8A9_9NEIS</name>
<dbReference type="GO" id="GO:0016787">
    <property type="term" value="F:hydrolase activity"/>
    <property type="evidence" value="ECO:0007669"/>
    <property type="project" value="UniProtKB-KW"/>
</dbReference>
<dbReference type="SUPFAM" id="SSF53474">
    <property type="entry name" value="alpha/beta-Hydrolases"/>
    <property type="match status" value="1"/>
</dbReference>
<dbReference type="RefSeq" id="WP_180307719.1">
    <property type="nucleotide sequence ID" value="NZ_CP058952.1"/>
</dbReference>
<dbReference type="InterPro" id="IPR000073">
    <property type="entry name" value="AB_hydrolase_1"/>
</dbReference>
<dbReference type="PANTHER" id="PTHR43194">
    <property type="entry name" value="HYDROLASE ALPHA/BETA FOLD FAMILY"/>
    <property type="match status" value="1"/>
</dbReference>
<proteinExistence type="predicted"/>
<dbReference type="Gene3D" id="3.40.50.1820">
    <property type="entry name" value="alpha/beta hydrolase"/>
    <property type="match status" value="1"/>
</dbReference>
<keyword evidence="3" id="KW-1185">Reference proteome</keyword>
<protein>
    <submittedName>
        <fullName evidence="2">Alpha/beta hydrolase</fullName>
    </submittedName>
</protein>
<sequence length="246" mass="28295">MKTWVLLRGLMRETRHWGRFVPLLQAHFPDDQIICIEWPGNGELNQQQSYNSIQQMAGYCQQTLNQQGHTGPYHVVAISLGAMVALEWAYQQPAALASCTLINTSLRQQSPFYRRLNWRQWPRLLRILILPSAAREREILGLTSYSANEQTVQQWQRYAAQYPISKTNILRQLWAACRYRGRDDAPKVPILLLNSLADQLVDPRCSQQMAQIWGCPLHSHPSAGHDLPLDAPDWLIQQICTQLISK</sequence>
<dbReference type="Pfam" id="PF12697">
    <property type="entry name" value="Abhydrolase_6"/>
    <property type="match status" value="1"/>
</dbReference>
<gene>
    <name evidence="2" type="ORF">HZU75_02980</name>
</gene>
<keyword evidence="2" id="KW-0378">Hydrolase</keyword>
<dbReference type="AlphaFoldDB" id="A0A7D5V8A9"/>
<evidence type="ECO:0000313" key="3">
    <source>
        <dbReference type="Proteomes" id="UP000510822"/>
    </source>
</evidence>
<accession>A0A7D5V8A9</accession>
<evidence type="ECO:0000259" key="1">
    <source>
        <dbReference type="Pfam" id="PF12697"/>
    </source>
</evidence>
<reference evidence="2 3" key="1">
    <citation type="journal article" date="2016" name="Int. J. Syst. Evol. Microbiol.">
        <title>Chitinibacter fontanus sp. nov., isolated from a spring.</title>
        <authorList>
            <person name="Sheu S.Y."/>
            <person name="Li Y.S."/>
            <person name="Young C.C."/>
            <person name="Chen W.M."/>
        </authorList>
    </citation>
    <scope>NUCLEOTIDE SEQUENCE [LARGE SCALE GENOMIC DNA]</scope>
    <source>
        <strain evidence="2 3">STM-7</strain>
    </source>
</reference>
<feature type="domain" description="AB hydrolase-1" evidence="1">
    <location>
        <begin position="5"/>
        <end position="237"/>
    </location>
</feature>
<dbReference type="PANTHER" id="PTHR43194:SF5">
    <property type="entry name" value="PIMELOYL-[ACYL-CARRIER PROTEIN] METHYL ESTER ESTERASE"/>
    <property type="match status" value="1"/>
</dbReference>